<keyword evidence="4" id="KW-0963">Cytoplasm</keyword>
<evidence type="ECO:0000313" key="12">
    <source>
        <dbReference type="Proteomes" id="UP001595812"/>
    </source>
</evidence>
<sequence length="152" mass="17528">MITATYTYRLEDLEQVARQLITQFKTKTVLFNGAMGSGKTTMIKALVNALGSNDDVSSPTFSIVNEYQLPNDRLFHFDFYRIESIDEAYDFGIEDYLDSDAWLFMEWPDRIEELLPDTYHTIDIAINDDKTRTLKLTISTNTLTELYAENSP</sequence>
<dbReference type="Gene3D" id="3.40.50.300">
    <property type="entry name" value="P-loop containing nucleotide triphosphate hydrolases"/>
    <property type="match status" value="1"/>
</dbReference>
<keyword evidence="9" id="KW-0460">Magnesium</keyword>
<keyword evidence="5" id="KW-0819">tRNA processing</keyword>
<dbReference type="RefSeq" id="WP_386101772.1">
    <property type="nucleotide sequence ID" value="NZ_JBHSAT010000022.1"/>
</dbReference>
<evidence type="ECO:0000256" key="6">
    <source>
        <dbReference type="ARBA" id="ARBA00022723"/>
    </source>
</evidence>
<dbReference type="EMBL" id="JBHSAT010000022">
    <property type="protein sequence ID" value="MFC3878096.1"/>
    <property type="molecule type" value="Genomic_DNA"/>
</dbReference>
<dbReference type="Pfam" id="PF02367">
    <property type="entry name" value="TsaE"/>
    <property type="match status" value="1"/>
</dbReference>
<comment type="subcellular location">
    <subcellularLocation>
        <location evidence="1">Cytoplasm</location>
    </subcellularLocation>
</comment>
<evidence type="ECO:0000256" key="5">
    <source>
        <dbReference type="ARBA" id="ARBA00022694"/>
    </source>
</evidence>
<dbReference type="InterPro" id="IPR027417">
    <property type="entry name" value="P-loop_NTPase"/>
</dbReference>
<keyword evidence="6" id="KW-0479">Metal-binding</keyword>
<evidence type="ECO:0000256" key="7">
    <source>
        <dbReference type="ARBA" id="ARBA00022741"/>
    </source>
</evidence>
<reference evidence="12" key="1">
    <citation type="journal article" date="2019" name="Int. J. Syst. Evol. Microbiol.">
        <title>The Global Catalogue of Microorganisms (GCM) 10K type strain sequencing project: providing services to taxonomists for standard genome sequencing and annotation.</title>
        <authorList>
            <consortium name="The Broad Institute Genomics Platform"/>
            <consortium name="The Broad Institute Genome Sequencing Center for Infectious Disease"/>
            <person name="Wu L."/>
            <person name="Ma J."/>
        </authorList>
    </citation>
    <scope>NUCLEOTIDE SEQUENCE [LARGE SCALE GENOMIC DNA]</scope>
    <source>
        <strain evidence="12">CECT 8979</strain>
    </source>
</reference>
<accession>A0ABV8AJ58</accession>
<keyword evidence="12" id="KW-1185">Reference proteome</keyword>
<comment type="similarity">
    <text evidence="2">Belongs to the TsaE family.</text>
</comment>
<protein>
    <recommendedName>
        <fullName evidence="3">tRNA threonylcarbamoyladenosine biosynthesis protein TsaE</fullName>
    </recommendedName>
    <alternativeName>
        <fullName evidence="10">t(6)A37 threonylcarbamoyladenosine biosynthesis protein TsaE</fullName>
    </alternativeName>
</protein>
<evidence type="ECO:0000256" key="8">
    <source>
        <dbReference type="ARBA" id="ARBA00022840"/>
    </source>
</evidence>
<dbReference type="SUPFAM" id="SSF52540">
    <property type="entry name" value="P-loop containing nucleoside triphosphate hydrolases"/>
    <property type="match status" value="1"/>
</dbReference>
<name>A0ABV8AJ58_9FLAO</name>
<evidence type="ECO:0000256" key="9">
    <source>
        <dbReference type="ARBA" id="ARBA00022842"/>
    </source>
</evidence>
<evidence type="ECO:0000256" key="2">
    <source>
        <dbReference type="ARBA" id="ARBA00007599"/>
    </source>
</evidence>
<comment type="caution">
    <text evidence="11">The sequence shown here is derived from an EMBL/GenBank/DDBJ whole genome shotgun (WGS) entry which is preliminary data.</text>
</comment>
<evidence type="ECO:0000256" key="10">
    <source>
        <dbReference type="ARBA" id="ARBA00032441"/>
    </source>
</evidence>
<evidence type="ECO:0000256" key="3">
    <source>
        <dbReference type="ARBA" id="ARBA00019010"/>
    </source>
</evidence>
<organism evidence="11 12">
    <name type="scientific">Winogradskyella maritima</name>
    <dbReference type="NCBI Taxonomy" id="1517766"/>
    <lineage>
        <taxon>Bacteria</taxon>
        <taxon>Pseudomonadati</taxon>
        <taxon>Bacteroidota</taxon>
        <taxon>Flavobacteriia</taxon>
        <taxon>Flavobacteriales</taxon>
        <taxon>Flavobacteriaceae</taxon>
        <taxon>Winogradskyella</taxon>
    </lineage>
</organism>
<gene>
    <name evidence="11" type="primary">tsaE</name>
    <name evidence="11" type="ORF">ACFOSX_12730</name>
</gene>
<dbReference type="InterPro" id="IPR003442">
    <property type="entry name" value="T6A_TsaE"/>
</dbReference>
<proteinExistence type="inferred from homology"/>
<evidence type="ECO:0000256" key="4">
    <source>
        <dbReference type="ARBA" id="ARBA00022490"/>
    </source>
</evidence>
<keyword evidence="7" id="KW-0547">Nucleotide-binding</keyword>
<keyword evidence="8" id="KW-0067">ATP-binding</keyword>
<dbReference type="PANTHER" id="PTHR33540:SF2">
    <property type="entry name" value="TRNA THREONYLCARBAMOYLADENOSINE BIOSYNTHESIS PROTEIN TSAE"/>
    <property type="match status" value="1"/>
</dbReference>
<dbReference type="NCBIfam" id="TIGR00150">
    <property type="entry name" value="T6A_YjeE"/>
    <property type="match status" value="1"/>
</dbReference>
<dbReference type="Proteomes" id="UP001595812">
    <property type="component" value="Unassembled WGS sequence"/>
</dbReference>
<evidence type="ECO:0000313" key="11">
    <source>
        <dbReference type="EMBL" id="MFC3878096.1"/>
    </source>
</evidence>
<dbReference type="PANTHER" id="PTHR33540">
    <property type="entry name" value="TRNA THREONYLCARBAMOYLADENOSINE BIOSYNTHESIS PROTEIN TSAE"/>
    <property type="match status" value="1"/>
</dbReference>
<evidence type="ECO:0000256" key="1">
    <source>
        <dbReference type="ARBA" id="ARBA00004496"/>
    </source>
</evidence>